<accession>A0AA97A862</accession>
<keyword evidence="2" id="KW-1185">Reference proteome</keyword>
<reference evidence="1 2" key="1">
    <citation type="submission" date="2023-07" db="EMBL/GenBank/DDBJ databases">
        <title>Closed genome sequence of Methanimicrococcus sp. Es2.</title>
        <authorList>
            <person name="Protasov E."/>
            <person name="Platt K."/>
            <person name="Reeh H."/>
            <person name="Poehlein A."/>
            <person name="Daniel R."/>
            <person name="Brune A."/>
        </authorList>
    </citation>
    <scope>NUCLEOTIDE SEQUENCE [LARGE SCALE GENOMIC DNA]</scope>
    <source>
        <strain evidence="1 2">Es2</strain>
    </source>
</reference>
<sequence length="104" mass="10063">MKLSTDVTTGKVGLGTIAAAALIKPFEESLLAGIVGDGNLVSGTVKAVGAVVGAELIGDTSPFLGNAVGIAFGMDAVEDYLGALGIGSKAFMSGGGGANSEEAF</sequence>
<name>A0AA97A862_9EURY</name>
<dbReference type="RefSeq" id="WP_316558712.1">
    <property type="nucleotide sequence ID" value="NZ_CP131062.1"/>
</dbReference>
<protein>
    <submittedName>
        <fullName evidence="1">Uncharacterized protein</fullName>
    </submittedName>
</protein>
<dbReference type="AlphaFoldDB" id="A0AA97A862"/>
<gene>
    <name evidence="1" type="ORF">MmiEs2_09060</name>
</gene>
<organism evidence="1 2">
    <name type="scientific">Methanimicrococcus stummii</name>
    <dbReference type="NCBI Taxonomy" id="3028294"/>
    <lineage>
        <taxon>Archaea</taxon>
        <taxon>Methanobacteriati</taxon>
        <taxon>Methanobacteriota</taxon>
        <taxon>Stenosarchaea group</taxon>
        <taxon>Methanomicrobia</taxon>
        <taxon>Methanosarcinales</taxon>
        <taxon>Methanosarcinaceae</taxon>
        <taxon>Methanimicrococcus</taxon>
    </lineage>
</organism>
<dbReference type="Proteomes" id="UP001302662">
    <property type="component" value="Chromosome"/>
</dbReference>
<dbReference type="EMBL" id="CP131062">
    <property type="protein sequence ID" value="WNY28703.1"/>
    <property type="molecule type" value="Genomic_DNA"/>
</dbReference>
<proteinExistence type="predicted"/>
<dbReference type="GeneID" id="85197373"/>
<evidence type="ECO:0000313" key="1">
    <source>
        <dbReference type="EMBL" id="WNY28703.1"/>
    </source>
</evidence>
<evidence type="ECO:0000313" key="2">
    <source>
        <dbReference type="Proteomes" id="UP001302662"/>
    </source>
</evidence>
<dbReference type="KEGG" id="mees:MmiEs2_09060"/>